<feature type="domain" description="HTH La-type RNA-binding" evidence="7">
    <location>
        <begin position="232"/>
        <end position="323"/>
    </location>
</feature>
<dbReference type="GO" id="GO:0006396">
    <property type="term" value="P:RNA processing"/>
    <property type="evidence" value="ECO:0007669"/>
    <property type="project" value="InterPro"/>
</dbReference>
<protein>
    <recommendedName>
        <fullName evidence="10">La-related protein 6B</fullName>
    </recommendedName>
</protein>
<evidence type="ECO:0000313" key="8">
    <source>
        <dbReference type="EMBL" id="CAH9101902.1"/>
    </source>
</evidence>
<dbReference type="SMART" id="SM00715">
    <property type="entry name" value="LA"/>
    <property type="match status" value="1"/>
</dbReference>
<dbReference type="AlphaFoldDB" id="A0A9P1EFS3"/>
<accession>A0A9P1EFS3</accession>
<evidence type="ECO:0000256" key="4">
    <source>
        <dbReference type="PROSITE-ProRule" id="PRU00332"/>
    </source>
</evidence>
<organism evidence="8 9">
    <name type="scientific">Cuscuta europaea</name>
    <name type="common">European dodder</name>
    <dbReference type="NCBI Taxonomy" id="41803"/>
    <lineage>
        <taxon>Eukaryota</taxon>
        <taxon>Viridiplantae</taxon>
        <taxon>Streptophyta</taxon>
        <taxon>Embryophyta</taxon>
        <taxon>Tracheophyta</taxon>
        <taxon>Spermatophyta</taxon>
        <taxon>Magnoliopsida</taxon>
        <taxon>eudicotyledons</taxon>
        <taxon>Gunneridae</taxon>
        <taxon>Pentapetalae</taxon>
        <taxon>asterids</taxon>
        <taxon>lamiids</taxon>
        <taxon>Solanales</taxon>
        <taxon>Convolvulaceae</taxon>
        <taxon>Cuscuteae</taxon>
        <taxon>Cuscuta</taxon>
        <taxon>Cuscuta subgen. Cuscuta</taxon>
    </lineage>
</organism>
<evidence type="ECO:0000259" key="7">
    <source>
        <dbReference type="PROSITE" id="PS50961"/>
    </source>
</evidence>
<evidence type="ECO:0000256" key="1">
    <source>
        <dbReference type="ARBA" id="ARBA00004123"/>
    </source>
</evidence>
<dbReference type="InterPro" id="IPR002344">
    <property type="entry name" value="Lupus_La"/>
</dbReference>
<keyword evidence="2 4" id="KW-0694">RNA-binding</keyword>
<feature type="region of interest" description="Disordered" evidence="5">
    <location>
        <begin position="118"/>
        <end position="152"/>
    </location>
</feature>
<dbReference type="Gene3D" id="1.10.10.10">
    <property type="entry name" value="Winged helix-like DNA-binding domain superfamily/Winged helix DNA-binding domain"/>
    <property type="match status" value="1"/>
</dbReference>
<feature type="compositionally biased region" description="Low complexity" evidence="5">
    <location>
        <begin position="119"/>
        <end position="147"/>
    </location>
</feature>
<dbReference type="GO" id="GO:0005634">
    <property type="term" value="C:nucleus"/>
    <property type="evidence" value="ECO:0007669"/>
    <property type="project" value="UniProtKB-SubCell"/>
</dbReference>
<dbReference type="GO" id="GO:0003729">
    <property type="term" value="F:mRNA binding"/>
    <property type="evidence" value="ECO:0007669"/>
    <property type="project" value="TreeGrafter"/>
</dbReference>
<dbReference type="CDD" id="cd08033">
    <property type="entry name" value="LARP_6"/>
    <property type="match status" value="1"/>
</dbReference>
<evidence type="ECO:0000256" key="2">
    <source>
        <dbReference type="ARBA" id="ARBA00022884"/>
    </source>
</evidence>
<dbReference type="EMBL" id="CAMAPE010000038">
    <property type="protein sequence ID" value="CAH9101902.1"/>
    <property type="molecule type" value="Genomic_DNA"/>
</dbReference>
<feature type="compositionally biased region" description="Low complexity" evidence="5">
    <location>
        <begin position="86"/>
        <end position="95"/>
    </location>
</feature>
<dbReference type="PRINTS" id="PR00302">
    <property type="entry name" value="LUPUSLA"/>
</dbReference>
<reference evidence="8" key="1">
    <citation type="submission" date="2022-07" db="EMBL/GenBank/DDBJ databases">
        <authorList>
            <person name="Macas J."/>
            <person name="Novak P."/>
            <person name="Neumann P."/>
        </authorList>
    </citation>
    <scope>NUCLEOTIDE SEQUENCE</scope>
</reference>
<comment type="subcellular location">
    <subcellularLocation>
        <location evidence="1">Nucleus</location>
    </subcellularLocation>
</comment>
<name>A0A9P1EFS3_CUSEU</name>
<dbReference type="CDD" id="cd12288">
    <property type="entry name" value="RRM_La_like_plant"/>
    <property type="match status" value="1"/>
</dbReference>
<proteinExistence type="predicted"/>
<dbReference type="SUPFAM" id="SSF46785">
    <property type="entry name" value="Winged helix' DNA-binding domain"/>
    <property type="match status" value="1"/>
</dbReference>
<dbReference type="InterPro" id="IPR000504">
    <property type="entry name" value="RRM_dom"/>
</dbReference>
<feature type="compositionally biased region" description="Polar residues" evidence="5">
    <location>
        <begin position="481"/>
        <end position="505"/>
    </location>
</feature>
<dbReference type="InterPro" id="IPR006630">
    <property type="entry name" value="La_HTH"/>
</dbReference>
<dbReference type="InterPro" id="IPR045180">
    <property type="entry name" value="La_dom_prot"/>
</dbReference>
<sequence>MGIDSVIHPIENSTVKVNNTKKLSIQSKVSGIIMAQDESYVSSSALDAARDAAGDSEKSMAGNLNSSAESPLPQLEVGNPVESSTSISPPSDQLPLSLSRNLSLSKLNAGAPAFIPRNAPSHSASSATSASPAPSALASSSSSPSLPGLMIPPQHAQPLLHVYNTPRGGSAFGPISPHVPVQSHYLYAPNLPTPYMNGGFLDQAVQEVTGSGSTTAVQAASPQELDKGFKNGRSSEDASQKIINQVEYYFSDLNLATTDQLIRVMNKDPEGYVPISVVASFKKIKALLSNHAQLAKILCNSTKLVVSEDGKKVKRRHPLSVKDMEELQSRIIIAENLPEDHCHQNLMKIFSTVGSVKMIRTCQPQTINGGSSSGTRTTKSDSMLLINKLHAFVEYETAELAEKAVAELNDAGDWRNGLKVRLLRSNLKEEDSFASEKQLSLQHADPQPNGLTGGEEGGDKDVQRKGRNRGKGRGRPNNRGSLGTSLQSTGNRTAPQPLPNFSLNAEQPVAGKQQPSVPRMPDGTRGFSMGRGKPVAVRSA</sequence>
<dbReference type="InterPro" id="IPR012677">
    <property type="entry name" value="Nucleotide-bd_a/b_plait_sf"/>
</dbReference>
<evidence type="ECO:0000313" key="9">
    <source>
        <dbReference type="Proteomes" id="UP001152484"/>
    </source>
</evidence>
<comment type="caution">
    <text evidence="8">The sequence shown here is derived from an EMBL/GenBank/DDBJ whole genome shotgun (WGS) entry which is preliminary data.</text>
</comment>
<dbReference type="InterPro" id="IPR034878">
    <property type="entry name" value="La-rel_plant_RRM"/>
</dbReference>
<dbReference type="GO" id="GO:1990904">
    <property type="term" value="C:ribonucleoprotein complex"/>
    <property type="evidence" value="ECO:0007669"/>
    <property type="project" value="InterPro"/>
</dbReference>
<evidence type="ECO:0008006" key="10">
    <source>
        <dbReference type="Google" id="ProtNLM"/>
    </source>
</evidence>
<dbReference type="SUPFAM" id="SSF54928">
    <property type="entry name" value="RNA-binding domain, RBD"/>
    <property type="match status" value="1"/>
</dbReference>
<dbReference type="InterPro" id="IPR036390">
    <property type="entry name" value="WH_DNA-bd_sf"/>
</dbReference>
<evidence type="ECO:0000256" key="5">
    <source>
        <dbReference type="SAM" id="MobiDB-lite"/>
    </source>
</evidence>
<dbReference type="Pfam" id="PF05383">
    <property type="entry name" value="La"/>
    <property type="match status" value="1"/>
</dbReference>
<dbReference type="PROSITE" id="PS50961">
    <property type="entry name" value="HTH_LA"/>
    <property type="match status" value="1"/>
</dbReference>
<dbReference type="InterPro" id="IPR036388">
    <property type="entry name" value="WH-like_DNA-bd_sf"/>
</dbReference>
<evidence type="ECO:0000259" key="6">
    <source>
        <dbReference type="PROSITE" id="PS50102"/>
    </source>
</evidence>
<feature type="compositionally biased region" description="Basic residues" evidence="5">
    <location>
        <begin position="465"/>
        <end position="476"/>
    </location>
</feature>
<keyword evidence="9" id="KW-1185">Reference proteome</keyword>
<dbReference type="Gene3D" id="3.30.70.330">
    <property type="match status" value="1"/>
</dbReference>
<keyword evidence="3" id="KW-0539">Nucleus</keyword>
<feature type="region of interest" description="Disordered" evidence="5">
    <location>
        <begin position="51"/>
        <end position="95"/>
    </location>
</feature>
<gene>
    <name evidence="8" type="ORF">CEURO_LOCUS15596</name>
</gene>
<feature type="domain" description="RRM" evidence="6">
    <location>
        <begin position="330"/>
        <end position="430"/>
    </location>
</feature>
<dbReference type="PANTHER" id="PTHR22792">
    <property type="entry name" value="LUPUS LA PROTEIN-RELATED"/>
    <property type="match status" value="1"/>
</dbReference>
<dbReference type="PANTHER" id="PTHR22792:SF66">
    <property type="entry name" value="LA-RELATED PROTEIN 6B"/>
    <property type="match status" value="1"/>
</dbReference>
<feature type="region of interest" description="Disordered" evidence="5">
    <location>
        <begin position="434"/>
        <end position="540"/>
    </location>
</feature>
<dbReference type="InterPro" id="IPR035979">
    <property type="entry name" value="RBD_domain_sf"/>
</dbReference>
<evidence type="ECO:0000256" key="3">
    <source>
        <dbReference type="ARBA" id="ARBA00023242"/>
    </source>
</evidence>
<dbReference type="PROSITE" id="PS50102">
    <property type="entry name" value="RRM"/>
    <property type="match status" value="1"/>
</dbReference>
<dbReference type="OrthoDB" id="435402at2759"/>
<dbReference type="Proteomes" id="UP001152484">
    <property type="component" value="Unassembled WGS sequence"/>
</dbReference>